<feature type="coiled-coil region" evidence="20">
    <location>
        <begin position="1101"/>
        <end position="1128"/>
    </location>
</feature>
<dbReference type="PROSITE" id="PS50109">
    <property type="entry name" value="HIS_KIN"/>
    <property type="match status" value="1"/>
</dbReference>
<dbReference type="EC" id="2.7.13.3" evidence="4"/>
<keyword evidence="7" id="KW-0808">Transferase</keyword>
<dbReference type="Gene3D" id="3.40.50.2300">
    <property type="match status" value="2"/>
</dbReference>
<evidence type="ECO:0000259" key="27">
    <source>
        <dbReference type="PROSITE" id="PS50894"/>
    </source>
</evidence>
<comment type="similarity">
    <text evidence="3">In the N-terminal section; belongs to the phytochrome family.</text>
</comment>
<evidence type="ECO:0000256" key="17">
    <source>
        <dbReference type="ARBA" id="ARBA00074306"/>
    </source>
</evidence>
<evidence type="ECO:0000256" key="6">
    <source>
        <dbReference type="ARBA" id="ARBA00022553"/>
    </source>
</evidence>
<evidence type="ECO:0000256" key="11">
    <source>
        <dbReference type="ARBA" id="ARBA00022840"/>
    </source>
</evidence>
<reference evidence="28 29" key="1">
    <citation type="submission" date="2020-08" db="EMBL/GenBank/DDBJ databases">
        <title>Cohnella phylogeny.</title>
        <authorList>
            <person name="Dunlap C."/>
        </authorList>
    </citation>
    <scope>NUCLEOTIDE SEQUENCE [LARGE SCALE GENOMIC DNA]</scope>
    <source>
        <strain evidence="28 29">CBP 2801</strain>
    </source>
</reference>
<dbReference type="PROSITE" id="PS50885">
    <property type="entry name" value="HAMP"/>
    <property type="match status" value="1"/>
</dbReference>
<keyword evidence="5" id="KW-1003">Cell membrane</keyword>
<evidence type="ECO:0000259" key="26">
    <source>
        <dbReference type="PROSITE" id="PS50885"/>
    </source>
</evidence>
<evidence type="ECO:0000256" key="15">
    <source>
        <dbReference type="ARBA" id="ARBA00064003"/>
    </source>
</evidence>
<dbReference type="GO" id="GO:0005886">
    <property type="term" value="C:plasma membrane"/>
    <property type="evidence" value="ECO:0007669"/>
    <property type="project" value="UniProtKB-SubCell"/>
</dbReference>
<dbReference type="SUPFAM" id="SSF52172">
    <property type="entry name" value="CheY-like"/>
    <property type="match status" value="2"/>
</dbReference>
<dbReference type="CDD" id="cd06225">
    <property type="entry name" value="HAMP"/>
    <property type="match status" value="1"/>
</dbReference>
<evidence type="ECO:0000259" key="24">
    <source>
        <dbReference type="PROSITE" id="PS50112"/>
    </source>
</evidence>
<dbReference type="Pfam" id="PF02518">
    <property type="entry name" value="HATPase_c"/>
    <property type="match status" value="1"/>
</dbReference>
<dbReference type="PROSITE" id="PS50112">
    <property type="entry name" value="PAS"/>
    <property type="match status" value="1"/>
</dbReference>
<dbReference type="InterPro" id="IPR036890">
    <property type="entry name" value="HATPase_C_sf"/>
</dbReference>
<evidence type="ECO:0000256" key="19">
    <source>
        <dbReference type="PROSITE-ProRule" id="PRU00169"/>
    </source>
</evidence>
<evidence type="ECO:0000256" key="20">
    <source>
        <dbReference type="SAM" id="Coils"/>
    </source>
</evidence>
<dbReference type="CDD" id="cd00130">
    <property type="entry name" value="PAS"/>
    <property type="match status" value="1"/>
</dbReference>
<organism evidence="28 29">
    <name type="scientific">Cohnella zeiphila</name>
    <dbReference type="NCBI Taxonomy" id="2761120"/>
    <lineage>
        <taxon>Bacteria</taxon>
        <taxon>Bacillati</taxon>
        <taxon>Bacillota</taxon>
        <taxon>Bacilli</taxon>
        <taxon>Bacillales</taxon>
        <taxon>Paenibacillaceae</taxon>
        <taxon>Cohnella</taxon>
    </lineage>
</organism>
<dbReference type="NCBIfam" id="TIGR00229">
    <property type="entry name" value="sensory_box"/>
    <property type="match status" value="1"/>
</dbReference>
<name>A0A7X0STU7_9BACL</name>
<dbReference type="InterPro" id="IPR004358">
    <property type="entry name" value="Sig_transdc_His_kin-like_C"/>
</dbReference>
<dbReference type="AlphaFoldDB" id="A0A7X0STU7"/>
<keyword evidence="13" id="KW-0902">Two-component regulatory system</keyword>
<keyword evidence="9" id="KW-0547">Nucleotide-binding</keyword>
<dbReference type="InterPro" id="IPR011006">
    <property type="entry name" value="CheY-like_superfamily"/>
</dbReference>
<dbReference type="SMART" id="SM00091">
    <property type="entry name" value="PAS"/>
    <property type="match status" value="1"/>
</dbReference>
<keyword evidence="14 21" id="KW-0472">Membrane</keyword>
<comment type="subcellular location">
    <subcellularLocation>
        <location evidence="2">Cell membrane</location>
        <topology evidence="2">Multi-pass membrane protein</topology>
    </subcellularLocation>
</comment>
<dbReference type="InterPro" id="IPR036097">
    <property type="entry name" value="HisK_dim/P_sf"/>
</dbReference>
<dbReference type="SMART" id="SM00304">
    <property type="entry name" value="HAMP"/>
    <property type="match status" value="1"/>
</dbReference>
<evidence type="ECO:0000256" key="2">
    <source>
        <dbReference type="ARBA" id="ARBA00004651"/>
    </source>
</evidence>
<keyword evidence="11" id="KW-0067">ATP-binding</keyword>
<keyword evidence="12 21" id="KW-1133">Transmembrane helix</keyword>
<evidence type="ECO:0000259" key="23">
    <source>
        <dbReference type="PROSITE" id="PS50110"/>
    </source>
</evidence>
<dbReference type="RefSeq" id="WP_185133531.1">
    <property type="nucleotide sequence ID" value="NZ_JACJVO010000059.1"/>
</dbReference>
<dbReference type="Pfam" id="PF00512">
    <property type="entry name" value="HisKA"/>
    <property type="match status" value="1"/>
</dbReference>
<gene>
    <name evidence="28" type="ORF">H7C18_33720</name>
</gene>
<evidence type="ECO:0000259" key="25">
    <source>
        <dbReference type="PROSITE" id="PS50113"/>
    </source>
</evidence>
<dbReference type="SMART" id="SM00086">
    <property type="entry name" value="PAC"/>
    <property type="match status" value="1"/>
</dbReference>
<dbReference type="Proteomes" id="UP000564644">
    <property type="component" value="Unassembled WGS sequence"/>
</dbReference>
<dbReference type="SUPFAM" id="SSF158472">
    <property type="entry name" value="HAMP domain-like"/>
    <property type="match status" value="1"/>
</dbReference>
<dbReference type="FunFam" id="3.30.565.10:FF:000010">
    <property type="entry name" value="Sensor histidine kinase RcsC"/>
    <property type="match status" value="1"/>
</dbReference>
<evidence type="ECO:0000256" key="8">
    <source>
        <dbReference type="ARBA" id="ARBA00022692"/>
    </source>
</evidence>
<feature type="domain" description="Response regulatory" evidence="23">
    <location>
        <begin position="744"/>
        <end position="863"/>
    </location>
</feature>
<dbReference type="Pfam" id="PF01627">
    <property type="entry name" value="Hpt"/>
    <property type="match status" value="1"/>
</dbReference>
<dbReference type="CDD" id="cd17546">
    <property type="entry name" value="REC_hyHK_CKI1_RcsC-like"/>
    <property type="match status" value="1"/>
</dbReference>
<dbReference type="InterPro" id="IPR035965">
    <property type="entry name" value="PAS-like_dom_sf"/>
</dbReference>
<evidence type="ECO:0000256" key="5">
    <source>
        <dbReference type="ARBA" id="ARBA00022475"/>
    </source>
</evidence>
<keyword evidence="10" id="KW-0418">Kinase</keyword>
<dbReference type="InterPro" id="IPR003661">
    <property type="entry name" value="HisK_dim/P_dom"/>
</dbReference>
<dbReference type="PANTHER" id="PTHR45339:SF1">
    <property type="entry name" value="HYBRID SIGNAL TRANSDUCTION HISTIDINE KINASE J"/>
    <property type="match status" value="1"/>
</dbReference>
<dbReference type="SMART" id="SM00388">
    <property type="entry name" value="HisKA"/>
    <property type="match status" value="1"/>
</dbReference>
<evidence type="ECO:0000256" key="1">
    <source>
        <dbReference type="ARBA" id="ARBA00000085"/>
    </source>
</evidence>
<keyword evidence="6 19" id="KW-0597">Phosphoprotein</keyword>
<dbReference type="CDD" id="cd00082">
    <property type="entry name" value="HisKA"/>
    <property type="match status" value="1"/>
</dbReference>
<keyword evidence="8 21" id="KW-0812">Transmembrane</keyword>
<evidence type="ECO:0000256" key="18">
    <source>
        <dbReference type="PROSITE-ProRule" id="PRU00110"/>
    </source>
</evidence>
<dbReference type="Pfam" id="PF00072">
    <property type="entry name" value="Response_reg"/>
    <property type="match status" value="1"/>
</dbReference>
<dbReference type="InterPro" id="IPR005467">
    <property type="entry name" value="His_kinase_dom"/>
</dbReference>
<dbReference type="SUPFAM" id="SSF55785">
    <property type="entry name" value="PYP-like sensor domain (PAS domain)"/>
    <property type="match status" value="1"/>
</dbReference>
<dbReference type="FunFam" id="1.10.287.130:FF:000002">
    <property type="entry name" value="Two-component osmosensing histidine kinase"/>
    <property type="match status" value="1"/>
</dbReference>
<dbReference type="CDD" id="cd16922">
    <property type="entry name" value="HATPase_EvgS-ArcB-TorS-like"/>
    <property type="match status" value="1"/>
</dbReference>
<evidence type="ECO:0000256" key="12">
    <source>
        <dbReference type="ARBA" id="ARBA00022989"/>
    </source>
</evidence>
<evidence type="ECO:0000256" key="3">
    <source>
        <dbReference type="ARBA" id="ARBA00006402"/>
    </source>
</evidence>
<comment type="catalytic activity">
    <reaction evidence="1">
        <text>ATP + protein L-histidine = ADP + protein N-phospho-L-histidine.</text>
        <dbReference type="EC" id="2.7.13.3"/>
    </reaction>
</comment>
<feature type="domain" description="HPt" evidence="27">
    <location>
        <begin position="1021"/>
        <end position="1115"/>
    </location>
</feature>
<dbReference type="EMBL" id="JACJVO010000059">
    <property type="protein sequence ID" value="MBB6735881.1"/>
    <property type="molecule type" value="Genomic_DNA"/>
</dbReference>
<dbReference type="SMART" id="SM00387">
    <property type="entry name" value="HATPase_c"/>
    <property type="match status" value="1"/>
</dbReference>
<feature type="modified residue" description="Phosphohistidine" evidence="18">
    <location>
        <position position="1060"/>
    </location>
</feature>
<evidence type="ECO:0000313" key="29">
    <source>
        <dbReference type="Proteomes" id="UP000564644"/>
    </source>
</evidence>
<feature type="transmembrane region" description="Helical" evidence="21">
    <location>
        <begin position="268"/>
        <end position="291"/>
    </location>
</feature>
<feature type="domain" description="PAS" evidence="24">
    <location>
        <begin position="343"/>
        <end position="414"/>
    </location>
</feature>
<proteinExistence type="inferred from homology"/>
<evidence type="ECO:0000256" key="7">
    <source>
        <dbReference type="ARBA" id="ARBA00022679"/>
    </source>
</evidence>
<dbReference type="InterPro" id="IPR008207">
    <property type="entry name" value="Sig_transdc_His_kin_Hpt_dom"/>
</dbReference>
<feature type="domain" description="HAMP" evidence="26">
    <location>
        <begin position="296"/>
        <end position="345"/>
    </location>
</feature>
<feature type="domain" description="PAC" evidence="25">
    <location>
        <begin position="432"/>
        <end position="484"/>
    </location>
</feature>
<dbReference type="InterPro" id="IPR036641">
    <property type="entry name" value="HPT_dom_sf"/>
</dbReference>
<feature type="domain" description="Response regulatory" evidence="23">
    <location>
        <begin position="887"/>
        <end position="1003"/>
    </location>
</feature>
<evidence type="ECO:0000259" key="22">
    <source>
        <dbReference type="PROSITE" id="PS50109"/>
    </source>
</evidence>
<dbReference type="Gene3D" id="1.20.120.160">
    <property type="entry name" value="HPT domain"/>
    <property type="match status" value="1"/>
</dbReference>
<comment type="subunit">
    <text evidence="15">At low DSF concentrations, interacts with RpfF.</text>
</comment>
<dbReference type="InterPro" id="IPR000700">
    <property type="entry name" value="PAS-assoc_C"/>
</dbReference>
<evidence type="ECO:0000313" key="28">
    <source>
        <dbReference type="EMBL" id="MBB6735881.1"/>
    </source>
</evidence>
<dbReference type="PROSITE" id="PS50110">
    <property type="entry name" value="RESPONSE_REGULATORY"/>
    <property type="match status" value="2"/>
</dbReference>
<accession>A0A7X0STU7</accession>
<evidence type="ECO:0000256" key="21">
    <source>
        <dbReference type="SAM" id="Phobius"/>
    </source>
</evidence>
<dbReference type="Pfam" id="PF13426">
    <property type="entry name" value="PAS_9"/>
    <property type="match status" value="1"/>
</dbReference>
<dbReference type="SUPFAM" id="SSF55874">
    <property type="entry name" value="ATPase domain of HSP90 chaperone/DNA topoisomerase II/histidine kinase"/>
    <property type="match status" value="1"/>
</dbReference>
<dbReference type="PANTHER" id="PTHR45339">
    <property type="entry name" value="HYBRID SIGNAL TRANSDUCTION HISTIDINE KINASE J"/>
    <property type="match status" value="1"/>
</dbReference>
<dbReference type="GO" id="GO:0005524">
    <property type="term" value="F:ATP binding"/>
    <property type="evidence" value="ECO:0007669"/>
    <property type="project" value="UniProtKB-KW"/>
</dbReference>
<dbReference type="InterPro" id="IPR003660">
    <property type="entry name" value="HAMP_dom"/>
</dbReference>
<protein>
    <recommendedName>
        <fullName evidence="17">Circadian input-output histidine kinase CikA</fullName>
        <ecNumber evidence="4">2.7.13.3</ecNumber>
    </recommendedName>
    <alternativeName>
        <fullName evidence="16">Sensory/regulatory protein RpfC</fullName>
    </alternativeName>
</protein>
<evidence type="ECO:0000256" key="16">
    <source>
        <dbReference type="ARBA" id="ARBA00068150"/>
    </source>
</evidence>
<evidence type="ECO:0000256" key="13">
    <source>
        <dbReference type="ARBA" id="ARBA00023012"/>
    </source>
</evidence>
<dbReference type="Gene3D" id="6.10.340.10">
    <property type="match status" value="1"/>
</dbReference>
<comment type="caution">
    <text evidence="28">The sequence shown here is derived from an EMBL/GenBank/DDBJ whole genome shotgun (WGS) entry which is preliminary data.</text>
</comment>
<dbReference type="PRINTS" id="PR00344">
    <property type="entry name" value="BCTRLSENSOR"/>
</dbReference>
<dbReference type="Gene3D" id="3.30.450.20">
    <property type="entry name" value="PAS domain"/>
    <property type="match status" value="1"/>
</dbReference>
<dbReference type="Gene3D" id="3.30.565.10">
    <property type="entry name" value="Histidine kinase-like ATPase, C-terminal domain"/>
    <property type="match status" value="1"/>
</dbReference>
<feature type="domain" description="Histidine kinase" evidence="22">
    <location>
        <begin position="502"/>
        <end position="723"/>
    </location>
</feature>
<dbReference type="PROSITE" id="PS50894">
    <property type="entry name" value="HPT"/>
    <property type="match status" value="1"/>
</dbReference>
<evidence type="ECO:0000256" key="9">
    <source>
        <dbReference type="ARBA" id="ARBA00022741"/>
    </source>
</evidence>
<dbReference type="InterPro" id="IPR000014">
    <property type="entry name" value="PAS"/>
</dbReference>
<dbReference type="Pfam" id="PF00672">
    <property type="entry name" value="HAMP"/>
    <property type="match status" value="1"/>
</dbReference>
<feature type="modified residue" description="4-aspartylphosphate" evidence="19">
    <location>
        <position position="936"/>
    </location>
</feature>
<dbReference type="InterPro" id="IPR003594">
    <property type="entry name" value="HATPase_dom"/>
</dbReference>
<dbReference type="Gene3D" id="1.10.287.130">
    <property type="match status" value="1"/>
</dbReference>
<dbReference type="GO" id="GO:0000155">
    <property type="term" value="F:phosphorelay sensor kinase activity"/>
    <property type="evidence" value="ECO:0007669"/>
    <property type="project" value="InterPro"/>
</dbReference>
<dbReference type="InterPro" id="IPR001789">
    <property type="entry name" value="Sig_transdc_resp-reg_receiver"/>
</dbReference>
<dbReference type="SMART" id="SM00448">
    <property type="entry name" value="REC"/>
    <property type="match status" value="2"/>
</dbReference>
<evidence type="ECO:0000256" key="4">
    <source>
        <dbReference type="ARBA" id="ARBA00012438"/>
    </source>
</evidence>
<comment type="caution">
    <text evidence="19">Lacks conserved residue(s) required for the propagation of feature annotation.</text>
</comment>
<dbReference type="PROSITE" id="PS50113">
    <property type="entry name" value="PAC"/>
    <property type="match status" value="1"/>
</dbReference>
<feature type="transmembrane region" description="Helical" evidence="21">
    <location>
        <begin position="12"/>
        <end position="29"/>
    </location>
</feature>
<evidence type="ECO:0000256" key="14">
    <source>
        <dbReference type="ARBA" id="ARBA00023136"/>
    </source>
</evidence>
<evidence type="ECO:0000256" key="10">
    <source>
        <dbReference type="ARBA" id="ARBA00022777"/>
    </source>
</evidence>
<keyword evidence="29" id="KW-1185">Reference proteome</keyword>
<dbReference type="SUPFAM" id="SSF47384">
    <property type="entry name" value="Homodimeric domain of signal transducing histidine kinase"/>
    <property type="match status" value="1"/>
</dbReference>
<dbReference type="InterPro" id="IPR001610">
    <property type="entry name" value="PAC"/>
</dbReference>
<keyword evidence="20" id="KW-0175">Coiled coil</keyword>
<sequence length="1129" mass="125615">MFESLRVRTWLLLLITTGFTLLVCGLIYYDSAQSAIRASLEKNGSDRARMQADSLALRLDTLAKQASVLADSLTGLATGDERLDALRHKFYPQISFDMVGYGEKDGELRLVDGTRADLSGDPYWKRATDGNAVLADRTVSGALAAESRIHLFVPVFDLSHHVAGVLWAAASMKDVAGSVAPFLPGGAAGPMDDFTVVDDAGGEIYSTPGAPAFDSQTLLRIGRSAIGRDSAQISLEREKLFVAKLPGTQWSLAIPMRTGTLYEPLRQLLLRTIAICLASELVLAFLLFLLISPPFRRIREILHMTEQVAAGDFQVFPLPGGEKDEIGALADSVNGMVKQLRDLFEPLQAITNQNDYGIIVTDEHYVITQFNETAQRMLGYAPEEVVQRMTPLDLSSRDELELKAKRLSGMVGRTVRPGLDYVRTMMQDRMSYSEERIYIRNDGVSIPVFLNVSKITDKSGSVTGYVGLFRDISRQKQVQVELTRAKQLAEDTNRMKSAFLARMSHEIRTPINGIIGLTQLLERTGLTDVQRDYAQKIGTSSEVLLGIVSDILDYSKIEAGKLELEQTAFDPEEMFRKLGDTLSIFLSRKQLEMVFDIPEALPERLVGDPLRLEQVLLNLASNAIKFTDQGYIHLQVLVQERRDDTIALYFAVTDTGIGMTKNQIEHLFQPFVQADGSTSRKYGGTGLGLVITDELVSMMGGELEVESWPQAGSRFSFVLHFPVVAAGEAPPAAKPDPLTLRRRTALCIESPGLMQRTLGGMLASLRIDCTFADSWKDALDLLEFPDADQTFDFVFCNMEMPDMYGEQTWLRLRTAAQGARTIAMTTPYGQTEWLRIEEADRPTRTLVKPVNRRALRNLLTGLEEESASERQAPVPKTRRKTESGSVRILLAEDHEINQQIACELLGGKGYEVGVASDGAAALAMVRKEHWDLVLMDLHMPEMDGFESARQIRIDFNAWRLPIVAMTANVIPEDLQKCLRAGMNDVVTKPIQASVLFETVERWLAHAGLIDWEEALERVNGKETIVRHMLQTFGREYRDFDKRLAAYLEEDRKKEARALLHSLRGVAGNLSAGKVFRAAGALEDALADEPAEFAAGFRERALVSLRSELAKLLEAIASEEKRLEQFQYML</sequence>
<dbReference type="SUPFAM" id="SSF47226">
    <property type="entry name" value="Histidine-containing phosphotransfer domain, HPT domain"/>
    <property type="match status" value="1"/>
</dbReference>